<feature type="domain" description="Pre-mRNA polyadenylation factor Fip1" evidence="6">
    <location>
        <begin position="168"/>
        <end position="209"/>
    </location>
</feature>
<feature type="compositionally biased region" description="Pro residues" evidence="5">
    <location>
        <begin position="364"/>
        <end position="374"/>
    </location>
</feature>
<feature type="region of interest" description="Disordered" evidence="5">
    <location>
        <begin position="341"/>
        <end position="514"/>
    </location>
</feature>
<protein>
    <submittedName>
        <fullName evidence="7">Putative polyadenylation factor i complex subunit fip1</fullName>
    </submittedName>
</protein>
<comment type="similarity">
    <text evidence="2">Belongs to the FIP1 family.</text>
</comment>
<evidence type="ECO:0000256" key="3">
    <source>
        <dbReference type="ARBA" id="ARBA00022664"/>
    </source>
</evidence>
<feature type="compositionally biased region" description="Acidic residues" evidence="5">
    <location>
        <begin position="99"/>
        <end position="109"/>
    </location>
</feature>
<evidence type="ECO:0000256" key="5">
    <source>
        <dbReference type="SAM" id="MobiDB-lite"/>
    </source>
</evidence>
<dbReference type="AlphaFoldDB" id="A0A1L8DHM0"/>
<feature type="region of interest" description="Disordered" evidence="5">
    <location>
        <begin position="1"/>
        <end position="109"/>
    </location>
</feature>
<organism evidence="7">
    <name type="scientific">Nyssomyia neivai</name>
    <dbReference type="NCBI Taxonomy" id="330878"/>
    <lineage>
        <taxon>Eukaryota</taxon>
        <taxon>Metazoa</taxon>
        <taxon>Ecdysozoa</taxon>
        <taxon>Arthropoda</taxon>
        <taxon>Hexapoda</taxon>
        <taxon>Insecta</taxon>
        <taxon>Pterygota</taxon>
        <taxon>Neoptera</taxon>
        <taxon>Endopterygota</taxon>
        <taxon>Diptera</taxon>
        <taxon>Nematocera</taxon>
        <taxon>Psychodoidea</taxon>
        <taxon>Psychodidae</taxon>
        <taxon>Nyssomyia</taxon>
    </lineage>
</organism>
<evidence type="ECO:0000313" key="7">
    <source>
        <dbReference type="EMBL" id="JAV05850.1"/>
    </source>
</evidence>
<dbReference type="PANTHER" id="PTHR13484:SF0">
    <property type="entry name" value="PRE-MRNA 3'-END-PROCESSING FACTOR FIP1"/>
    <property type="match status" value="1"/>
</dbReference>
<keyword evidence="4" id="KW-0539">Nucleus</keyword>
<feature type="compositionally biased region" description="Basic and acidic residues" evidence="5">
    <location>
        <begin position="14"/>
        <end position="44"/>
    </location>
</feature>
<feature type="compositionally biased region" description="Basic and acidic residues" evidence="5">
    <location>
        <begin position="429"/>
        <end position="486"/>
    </location>
</feature>
<reference evidence="7" key="1">
    <citation type="submission" date="2016-12" db="EMBL/GenBank/DDBJ databases">
        <title>An insight into the sialome and mialome of the sand fly, Nyssomyia neivai.</title>
        <authorList>
            <person name="Sebastian V."/>
            <person name="Goulart T.M."/>
            <person name="Oliveira W."/>
            <person name="Calvo E."/>
            <person name="Oliveira L.F."/>
            <person name="Pinto M.C."/>
            <person name="Rosselino A.M."/>
            <person name="Ribeiro J.M."/>
        </authorList>
    </citation>
    <scope>NUCLEOTIDE SEQUENCE</scope>
</reference>
<feature type="region of interest" description="Disordered" evidence="5">
    <location>
        <begin position="234"/>
        <end position="265"/>
    </location>
</feature>
<feature type="compositionally biased region" description="Polar residues" evidence="5">
    <location>
        <begin position="343"/>
        <end position="354"/>
    </location>
</feature>
<keyword evidence="3" id="KW-0507">mRNA processing</keyword>
<dbReference type="GO" id="GO:0005847">
    <property type="term" value="C:mRNA cleavage and polyadenylation specificity factor complex"/>
    <property type="evidence" value="ECO:0007669"/>
    <property type="project" value="TreeGrafter"/>
</dbReference>
<feature type="compositionally biased region" description="Basic residues" evidence="5">
    <location>
        <begin position="487"/>
        <end position="507"/>
    </location>
</feature>
<proteinExistence type="inferred from homology"/>
<dbReference type="GO" id="GO:0006397">
    <property type="term" value="P:mRNA processing"/>
    <property type="evidence" value="ECO:0007669"/>
    <property type="project" value="UniProtKB-KW"/>
</dbReference>
<accession>A0A1L8DHM0</accession>
<evidence type="ECO:0000256" key="2">
    <source>
        <dbReference type="ARBA" id="ARBA00007459"/>
    </source>
</evidence>
<sequence length="514" mass="58566">MAEEGNEDSWLYGKGDEGDEKGNSEESSEKNRDDFDVDKRRSEDGAPQQEDSNTYEESQVENGANEDQVTMEEVPEDAAEHMEEQENVPNVKEKGENGSDSDESDDDDINVVIGDIKSGLSYNIKQRGNLLAPNAAAANEKLKQSTGKFNMEDFESVGTISGVAATEFSIDSLEEKPWRMPGADITDYFNYGFNEDTWRAYCERQKKMRLNESGVGLQGLAIGPVPGITVAHGRTLTPLSNDNSKYTSMPGNLRRAGPPPGRKMTGSIDVIGSNGISSRREDGVIGKPSSKENAIQVMTADRREYSRAGGKFDAPIAGNFSGEPPPVDQFYEQETYNYGYEPTQDSQWNNNAWQPSGIKELTPGAPPQMVPPPLGLQMPIQSIGHAPPPMLSSLRFDDPDRDRERRDRERDRDRRDRERRFERRRSRSRDRERDRGDRLLTEREIKQEPVERDEESPSRDKDRRSKYRERSSRRERSRSRERSERARRSRSRTRDRRSRSDKKKSHKRDKDDSE</sequence>
<feature type="compositionally biased region" description="Polar residues" evidence="5">
    <location>
        <begin position="49"/>
        <end position="68"/>
    </location>
</feature>
<dbReference type="InterPro" id="IPR007854">
    <property type="entry name" value="Fip1_dom"/>
</dbReference>
<dbReference type="Pfam" id="PF05182">
    <property type="entry name" value="Fip1"/>
    <property type="match status" value="1"/>
</dbReference>
<dbReference type="PANTHER" id="PTHR13484">
    <property type="entry name" value="FIP1-LIKE 1 PROTEIN"/>
    <property type="match status" value="1"/>
</dbReference>
<evidence type="ECO:0000259" key="6">
    <source>
        <dbReference type="Pfam" id="PF05182"/>
    </source>
</evidence>
<feature type="compositionally biased region" description="Basic and acidic residues" evidence="5">
    <location>
        <begin position="395"/>
        <end position="421"/>
    </location>
</feature>
<evidence type="ECO:0000256" key="1">
    <source>
        <dbReference type="ARBA" id="ARBA00004123"/>
    </source>
</evidence>
<dbReference type="EMBL" id="GFDF01008234">
    <property type="protein sequence ID" value="JAV05850.1"/>
    <property type="molecule type" value="Transcribed_RNA"/>
</dbReference>
<name>A0A1L8DHM0_9DIPT</name>
<comment type="subcellular location">
    <subcellularLocation>
        <location evidence="1">Nucleus</location>
    </subcellularLocation>
</comment>
<feature type="compositionally biased region" description="Polar residues" evidence="5">
    <location>
        <begin position="237"/>
        <end position="250"/>
    </location>
</feature>
<evidence type="ECO:0000256" key="4">
    <source>
        <dbReference type="ARBA" id="ARBA00023242"/>
    </source>
</evidence>
<dbReference type="InterPro" id="IPR051187">
    <property type="entry name" value="Pre-mRNA_3'-end_processing_reg"/>
</dbReference>